<feature type="domain" description="Adenylosuccinate lyase PurB C-terminal" evidence="5">
    <location>
        <begin position="329"/>
        <end position="442"/>
    </location>
</feature>
<comment type="pathway">
    <text evidence="1">Purine metabolism; IMP biosynthesis via de novo pathway; 5-amino-1-(5-phospho-D-ribosyl)imidazole-4-carboxamide from 5-amino-1-(5-phospho-D-ribosyl)imidazole-4-carboxylate: step 2/2.</text>
</comment>
<dbReference type="PANTHER" id="PTHR43411:SF1">
    <property type="entry name" value="ADENYLOSUCCINATE LYASE"/>
    <property type="match status" value="1"/>
</dbReference>
<dbReference type="SUPFAM" id="SSF48557">
    <property type="entry name" value="L-aspartase-like"/>
    <property type="match status" value="1"/>
</dbReference>
<dbReference type="Gene3D" id="1.10.275.10">
    <property type="entry name" value="Fumarase/aspartase (N-terminal domain)"/>
    <property type="match status" value="1"/>
</dbReference>
<dbReference type="InterPro" id="IPR000362">
    <property type="entry name" value="Fumarate_lyase_fam"/>
</dbReference>
<dbReference type="Pfam" id="PF08328">
    <property type="entry name" value="ASL_C"/>
    <property type="match status" value="1"/>
</dbReference>
<dbReference type="GO" id="GO:0004018">
    <property type="term" value="F:N6-(1,2-dicarboxyethyl)AMP AMP-lyase (fumarate-forming) activity"/>
    <property type="evidence" value="ECO:0007669"/>
    <property type="project" value="InterPro"/>
</dbReference>
<proteinExistence type="predicted"/>
<name>A0A5B8IIH1_9VIRU</name>
<dbReference type="InterPro" id="IPR047136">
    <property type="entry name" value="PurB_bact"/>
</dbReference>
<dbReference type="Pfam" id="PF00206">
    <property type="entry name" value="Lyase_1"/>
    <property type="match status" value="1"/>
</dbReference>
<dbReference type="PROSITE" id="PS00163">
    <property type="entry name" value="FUMARATE_LYASES"/>
    <property type="match status" value="1"/>
</dbReference>
<dbReference type="InterPro" id="IPR013539">
    <property type="entry name" value="PurB_C"/>
</dbReference>
<reference evidence="6" key="1">
    <citation type="submission" date="2018-11" db="EMBL/GenBank/DDBJ databases">
        <title>A distinct lineage of giant viruses engineers rhodopsin photosystems in predatory marine eukaryotes.</title>
        <authorList>
            <person name="Needham D.M."/>
            <person name="Yoshizawa S."/>
            <person name="Hosaka T."/>
            <person name="Poirier C."/>
            <person name="Choi C.-J."/>
            <person name="Hehenberger E."/>
            <person name="Irwin N.A.T."/>
            <person name="Wilken S."/>
            <person name="Yung C.-M."/>
            <person name="Bachy C."/>
            <person name="Kurihara R."/>
            <person name="Nakajima Y."/>
            <person name="Kojima K."/>
            <person name="Kimura-Someya T."/>
            <person name="Leonard G."/>
            <person name="Malmstrom R.R."/>
            <person name="Mende D."/>
            <person name="Olson D.K."/>
            <person name="Sudo Y."/>
            <person name="Sudek S."/>
            <person name="Richards T.A."/>
            <person name="DeLong E.F."/>
            <person name="Keeling P.J."/>
            <person name="Santoro A.E."/>
            <person name="Shirouzu M."/>
            <person name="Iwasaki W."/>
            <person name="Worden A.Z."/>
        </authorList>
    </citation>
    <scope>NUCLEOTIDE SEQUENCE</scope>
</reference>
<evidence type="ECO:0000256" key="2">
    <source>
        <dbReference type="ARBA" id="ARBA00004734"/>
    </source>
</evidence>
<organism evidence="6">
    <name type="scientific">Mimiviridae sp. ChoanoV1</name>
    <dbReference type="NCBI Taxonomy" id="2596887"/>
    <lineage>
        <taxon>Viruses</taxon>
        <taxon>Varidnaviria</taxon>
        <taxon>Bamfordvirae</taxon>
        <taxon>Nucleocytoviricota</taxon>
        <taxon>Megaviricetes</taxon>
        <taxon>Imitervirales</taxon>
        <taxon>Schizomimiviridae</taxon>
    </lineage>
</organism>
<feature type="domain" description="Fumarate lyase N-terminal" evidence="4">
    <location>
        <begin position="13"/>
        <end position="307"/>
    </location>
</feature>
<dbReference type="Gene3D" id="1.20.200.10">
    <property type="entry name" value="Fumarase/aspartase (Central domain)"/>
    <property type="match status" value="1"/>
</dbReference>
<dbReference type="InterPro" id="IPR024083">
    <property type="entry name" value="Fumarase/histidase_N"/>
</dbReference>
<dbReference type="PANTHER" id="PTHR43411">
    <property type="entry name" value="ADENYLOSUCCINATE LYASE"/>
    <property type="match status" value="1"/>
</dbReference>
<evidence type="ECO:0000256" key="1">
    <source>
        <dbReference type="ARBA" id="ARBA00004706"/>
    </source>
</evidence>
<evidence type="ECO:0000259" key="5">
    <source>
        <dbReference type="Pfam" id="PF08328"/>
    </source>
</evidence>
<dbReference type="EMBL" id="MK250088">
    <property type="protein sequence ID" value="QDY52122.1"/>
    <property type="molecule type" value="Genomic_DNA"/>
</dbReference>
<dbReference type="Gene3D" id="1.10.40.30">
    <property type="entry name" value="Fumarase/aspartase (C-terminal domain)"/>
    <property type="match status" value="1"/>
</dbReference>
<protein>
    <submittedName>
        <fullName evidence="6">Lyase</fullName>
    </submittedName>
</protein>
<evidence type="ECO:0000313" key="6">
    <source>
        <dbReference type="EMBL" id="QDY52122.1"/>
    </source>
</evidence>
<comment type="pathway">
    <text evidence="2">Purine metabolism; AMP biosynthesis via de novo pathway; AMP from IMP: step 2/2.</text>
</comment>
<dbReference type="InterPro" id="IPR022761">
    <property type="entry name" value="Fumarate_lyase_N"/>
</dbReference>
<dbReference type="InterPro" id="IPR008948">
    <property type="entry name" value="L-Aspartase-like"/>
</dbReference>
<accession>A0A5B8IIH1</accession>
<keyword evidence="3" id="KW-0658">Purine biosynthesis</keyword>
<sequence length="447" mass="52279">MENRLLSISPIDGRYNKETEDLKSYHNEYSFIRYRIIVEIEYLLALNELDIFDKIDKDEIEFLQNIYKNFSIDDAKRVLEIESKTKHDVKAIEYFIVEKIKQNKSLVDKGIEIFVHFCLTSQDVNSTANILIMKSTINKIILPKLNSILKIVKKYILEWSKTVMLSRTHGQPASPTFLGKEFLVFYERLVIQARKLTNIKYTTKFGGAVGNFNAHIMALPNIDWVEFADKFIGKFGIERNQYTTQIDHYDNYSEIFDILRRINIILIDMSRDMWSYISRDYFKLRMTEDQVGSSAMPHKNNPIYFEKAEANLLLSNAIWNLFSNTLPISRMQRDLRDSSLLRNLGTGFSYMLISLNSIETGLDKLDINKKILEKDLEKNHLVILEGIVGRLKLVDNLNTYDLFKNVSRIDDSKNEIEKIISNLDIDDDEKKYIKTCKPNTYTGLYKL</sequence>
<dbReference type="NCBIfam" id="NF006764">
    <property type="entry name" value="PRK09285.1"/>
    <property type="match status" value="1"/>
</dbReference>
<evidence type="ECO:0000256" key="3">
    <source>
        <dbReference type="ARBA" id="ARBA00022755"/>
    </source>
</evidence>
<keyword evidence="6" id="KW-0456">Lyase</keyword>
<dbReference type="PRINTS" id="PR00149">
    <property type="entry name" value="FUMRATELYASE"/>
</dbReference>
<gene>
    <name evidence="6" type="ORF">4_2</name>
</gene>
<dbReference type="GO" id="GO:0006188">
    <property type="term" value="P:IMP biosynthetic process"/>
    <property type="evidence" value="ECO:0007669"/>
    <property type="project" value="InterPro"/>
</dbReference>
<evidence type="ECO:0000259" key="4">
    <source>
        <dbReference type="Pfam" id="PF00206"/>
    </source>
</evidence>
<dbReference type="InterPro" id="IPR020557">
    <property type="entry name" value="Fumarate_lyase_CS"/>
</dbReference>